<evidence type="ECO:0000313" key="2">
    <source>
        <dbReference type="Proteomes" id="UP001236500"/>
    </source>
</evidence>
<dbReference type="EMBL" id="CP118605">
    <property type="protein sequence ID" value="WGL15602.1"/>
    <property type="molecule type" value="Genomic_DNA"/>
</dbReference>
<evidence type="ECO:0000313" key="1">
    <source>
        <dbReference type="EMBL" id="WGL15602.1"/>
    </source>
</evidence>
<dbReference type="Proteomes" id="UP001236500">
    <property type="component" value="Chromosome"/>
</dbReference>
<dbReference type="RefSeq" id="WP_280318565.1">
    <property type="nucleotide sequence ID" value="NZ_CP118605.1"/>
</dbReference>
<gene>
    <name evidence="1" type="ORF">PVT68_12570</name>
</gene>
<keyword evidence="2" id="KW-1185">Reference proteome</keyword>
<sequence length="96" mass="10761">MKKIIAGMAVVASMSLSAQQDSGEIINLESTIIGSQEQPKVLYIIPWKQASSLEKIESTLPHAITHTFQHQEYSELQREIKLLETQKAPIEKTQAE</sequence>
<accession>A0ABY8NCW9</accession>
<proteinExistence type="predicted"/>
<organism evidence="1 2">
    <name type="scientific">Microbulbifer bruguierae</name>
    <dbReference type="NCBI Taxonomy" id="3029061"/>
    <lineage>
        <taxon>Bacteria</taxon>
        <taxon>Pseudomonadati</taxon>
        <taxon>Pseudomonadota</taxon>
        <taxon>Gammaproteobacteria</taxon>
        <taxon>Cellvibrionales</taxon>
        <taxon>Microbulbiferaceae</taxon>
        <taxon>Microbulbifer</taxon>
    </lineage>
</organism>
<name>A0ABY8NCW9_9GAMM</name>
<protein>
    <submittedName>
        <fullName evidence="1">Uncharacterized protein</fullName>
    </submittedName>
</protein>
<reference evidence="1 2" key="1">
    <citation type="submission" date="2023-02" db="EMBL/GenBank/DDBJ databases">
        <title>Description and genomic characterization of Microbulbifer bruguierae sp. nov., isolated from the sediment of mangrove plant Bruguiera sexangula.</title>
        <authorList>
            <person name="Long M."/>
        </authorList>
    </citation>
    <scope>NUCLEOTIDE SEQUENCE [LARGE SCALE GENOMIC DNA]</scope>
    <source>
        <strain evidence="1 2">H12</strain>
    </source>
</reference>